<dbReference type="Proteomes" id="UP001571980">
    <property type="component" value="Unassembled WGS sequence"/>
</dbReference>
<comment type="caution">
    <text evidence="1">The sequence shown here is derived from an EMBL/GenBank/DDBJ whole genome shotgun (WGS) entry which is preliminary data.</text>
</comment>
<gene>
    <name evidence="1" type="ORF">P8X34_10900</name>
</gene>
<evidence type="ECO:0000313" key="2">
    <source>
        <dbReference type="Proteomes" id="UP001571980"/>
    </source>
</evidence>
<accession>A0ABV4T5X6</accession>
<keyword evidence="2" id="KW-1185">Reference proteome</keyword>
<reference evidence="1 2" key="1">
    <citation type="submission" date="2023-03" db="EMBL/GenBank/DDBJ databases">
        <title>Speciation in Pyrococcus: adaptation to high temperature as a mechanism.</title>
        <authorList>
            <person name="Gu J."/>
        </authorList>
    </citation>
    <scope>NUCLEOTIDE SEQUENCE [LARGE SCALE GENOMIC DNA]</scope>
    <source>
        <strain evidence="1 2">LMOA34</strain>
    </source>
</reference>
<dbReference type="EMBL" id="JARRIG010000007">
    <property type="protein sequence ID" value="MFA4805234.1"/>
    <property type="molecule type" value="Genomic_DNA"/>
</dbReference>
<proteinExistence type="predicted"/>
<protein>
    <submittedName>
        <fullName evidence="1">Uncharacterized protein</fullName>
    </submittedName>
</protein>
<dbReference type="RefSeq" id="WP_372824694.1">
    <property type="nucleotide sequence ID" value="NZ_JARRID010000006.1"/>
</dbReference>
<organism evidence="1 2">
    <name type="scientific">Pyrococcus kukulkanii</name>
    <dbReference type="NCBI Taxonomy" id="1609559"/>
    <lineage>
        <taxon>Archaea</taxon>
        <taxon>Methanobacteriati</taxon>
        <taxon>Methanobacteriota</taxon>
        <taxon>Thermococci</taxon>
        <taxon>Thermococcales</taxon>
        <taxon>Thermococcaceae</taxon>
        <taxon>Pyrococcus</taxon>
    </lineage>
</organism>
<evidence type="ECO:0000313" key="1">
    <source>
        <dbReference type="EMBL" id="MFA4805234.1"/>
    </source>
</evidence>
<sequence>MKFKRTLTLRHYNRENIPKWARMSDRIVLIELRKRKRLEEVASNPDLFRYLYNRGLVVTIRDLIETIGVRDLVDFAILRSQILIDLKMRGFSDKQLRVGNYTYLPLWLAEELYNKYRGRKREKPAQKRVELGKTLNLLRALT</sequence>
<name>A0ABV4T5X6_9EURY</name>